<gene>
    <name evidence="2" type="ORF">BN9_104710</name>
</gene>
<reference evidence="2 3" key="1">
    <citation type="submission" date="2012-05" db="EMBL/GenBank/DDBJ databases">
        <title>Recombination and specialization in a pathogen metapopulation.</title>
        <authorList>
            <person name="Gardiner A."/>
            <person name="Kemen E."/>
            <person name="Schultz-Larsen T."/>
            <person name="MacLean D."/>
            <person name="Van Oosterhout C."/>
            <person name="Jones J.D.G."/>
        </authorList>
    </citation>
    <scope>NUCLEOTIDE SEQUENCE [LARGE SCALE GENOMIC DNA]</scope>
    <source>
        <strain evidence="2 3">Ac Nc2</strain>
    </source>
</reference>
<feature type="region of interest" description="Disordered" evidence="1">
    <location>
        <begin position="1"/>
        <end position="133"/>
    </location>
</feature>
<keyword evidence="3" id="KW-1185">Reference proteome</keyword>
<dbReference type="EMBL" id="CAIX01000281">
    <property type="protein sequence ID" value="CCI49189.1"/>
    <property type="molecule type" value="Genomic_DNA"/>
</dbReference>
<sequence>MVTRTSKRPVETATDTTAITQGNRHEYFSLTKSKNEEGSSETNSERITKGSSKENTPGDQIKSKDERGGVLSHTKAQLPSKGKLVSVEVGSSTRGKAKVGTLRDDPGTKGLPRPPLYQTYSNGQSSSPPGNVHGLLYSDRNKLKVTGDRFGIPPNSPSSHEKKILVARPKPTISTTSKGVSWLKGLFKKTPSTNKQPRLVMPIDIDRIRPGDDPVKRAAVDAKMMEFHDIIAQRGQKGGHV</sequence>
<evidence type="ECO:0000313" key="2">
    <source>
        <dbReference type="EMBL" id="CCI49189.1"/>
    </source>
</evidence>
<dbReference type="InParanoid" id="A0A024GRI9"/>
<comment type="caution">
    <text evidence="2">The sequence shown here is derived from an EMBL/GenBank/DDBJ whole genome shotgun (WGS) entry which is preliminary data.</text>
</comment>
<feature type="compositionally biased region" description="Polar residues" evidence="1">
    <location>
        <begin position="13"/>
        <end position="22"/>
    </location>
</feature>
<dbReference type="Proteomes" id="UP000053237">
    <property type="component" value="Unassembled WGS sequence"/>
</dbReference>
<accession>A0A024GRI9</accession>
<evidence type="ECO:0000313" key="3">
    <source>
        <dbReference type="Proteomes" id="UP000053237"/>
    </source>
</evidence>
<feature type="compositionally biased region" description="Basic and acidic residues" evidence="1">
    <location>
        <begin position="23"/>
        <end position="52"/>
    </location>
</feature>
<organism evidence="2 3">
    <name type="scientific">Albugo candida</name>
    <dbReference type="NCBI Taxonomy" id="65357"/>
    <lineage>
        <taxon>Eukaryota</taxon>
        <taxon>Sar</taxon>
        <taxon>Stramenopiles</taxon>
        <taxon>Oomycota</taxon>
        <taxon>Peronosporomycetes</taxon>
        <taxon>Albuginales</taxon>
        <taxon>Albuginaceae</taxon>
        <taxon>Albugo</taxon>
    </lineage>
</organism>
<dbReference type="AlphaFoldDB" id="A0A024GRI9"/>
<proteinExistence type="predicted"/>
<protein>
    <submittedName>
        <fullName evidence="2">Uncharacterized protein</fullName>
    </submittedName>
</protein>
<name>A0A024GRI9_9STRA</name>
<evidence type="ECO:0000256" key="1">
    <source>
        <dbReference type="SAM" id="MobiDB-lite"/>
    </source>
</evidence>
<feature type="region of interest" description="Disordered" evidence="1">
    <location>
        <begin position="146"/>
        <end position="171"/>
    </location>
</feature>
<feature type="compositionally biased region" description="Polar residues" evidence="1">
    <location>
        <begin position="118"/>
        <end position="129"/>
    </location>
</feature>